<dbReference type="EMBL" id="HBUE01252991">
    <property type="protein sequence ID" value="CAG6555119.1"/>
    <property type="molecule type" value="Transcribed_RNA"/>
</dbReference>
<accession>A0A8D8IIV8</accession>
<proteinExistence type="predicted"/>
<name>A0A8D8IIV8_CULPI</name>
<protein>
    <submittedName>
        <fullName evidence="1">(northern house mosquito) hypothetical protein</fullName>
    </submittedName>
</protein>
<dbReference type="EMBL" id="HBUE01148057">
    <property type="protein sequence ID" value="CAG6503854.1"/>
    <property type="molecule type" value="Transcribed_RNA"/>
</dbReference>
<evidence type="ECO:0000313" key="1">
    <source>
        <dbReference type="EMBL" id="CAG6555119.1"/>
    </source>
</evidence>
<sequence length="133" mass="15411">MQQSINYYPIDNTTHVICHFFPCNTFGFQLKLSTINLNLPPFLKNTAVFIAQKQRKSERPKTLKLLPTPKNQFVLLGQSHCCESEDGEEEHQKLHTECHIKTHSHHKLSNTAKKQEEARLMNESVVTHFATRL</sequence>
<organism evidence="1">
    <name type="scientific">Culex pipiens</name>
    <name type="common">House mosquito</name>
    <dbReference type="NCBI Taxonomy" id="7175"/>
    <lineage>
        <taxon>Eukaryota</taxon>
        <taxon>Metazoa</taxon>
        <taxon>Ecdysozoa</taxon>
        <taxon>Arthropoda</taxon>
        <taxon>Hexapoda</taxon>
        <taxon>Insecta</taxon>
        <taxon>Pterygota</taxon>
        <taxon>Neoptera</taxon>
        <taxon>Endopterygota</taxon>
        <taxon>Diptera</taxon>
        <taxon>Nematocera</taxon>
        <taxon>Culicoidea</taxon>
        <taxon>Culicidae</taxon>
        <taxon>Culicinae</taxon>
        <taxon>Culicini</taxon>
        <taxon>Culex</taxon>
        <taxon>Culex</taxon>
    </lineage>
</organism>
<reference evidence="1" key="1">
    <citation type="submission" date="2021-05" db="EMBL/GenBank/DDBJ databases">
        <authorList>
            <person name="Alioto T."/>
            <person name="Alioto T."/>
            <person name="Gomez Garrido J."/>
        </authorList>
    </citation>
    <scope>NUCLEOTIDE SEQUENCE</scope>
</reference>
<dbReference type="AlphaFoldDB" id="A0A8D8IIV8"/>